<dbReference type="GO" id="GO:0004175">
    <property type="term" value="F:endopeptidase activity"/>
    <property type="evidence" value="ECO:0007669"/>
    <property type="project" value="TreeGrafter"/>
</dbReference>
<feature type="chain" id="PRO_5021790060" evidence="1">
    <location>
        <begin position="24"/>
        <end position="469"/>
    </location>
</feature>
<dbReference type="PANTHER" id="PTHR32060">
    <property type="entry name" value="TAIL-SPECIFIC PROTEASE"/>
    <property type="match status" value="1"/>
</dbReference>
<dbReference type="GO" id="GO:0030288">
    <property type="term" value="C:outer membrane-bounded periplasmic space"/>
    <property type="evidence" value="ECO:0007669"/>
    <property type="project" value="TreeGrafter"/>
</dbReference>
<dbReference type="GO" id="GO:0008236">
    <property type="term" value="F:serine-type peptidase activity"/>
    <property type="evidence" value="ECO:0007669"/>
    <property type="project" value="InterPro"/>
</dbReference>
<dbReference type="Gene3D" id="3.90.226.10">
    <property type="entry name" value="2-enoyl-CoA Hydratase, Chain A, domain 1"/>
    <property type="match status" value="1"/>
</dbReference>
<reference evidence="3 4" key="1">
    <citation type="submission" date="2019-02" db="EMBL/GenBank/DDBJ databases">
        <title>Deep-cultivation of Planctomycetes and their phenomic and genomic characterization uncovers novel biology.</title>
        <authorList>
            <person name="Wiegand S."/>
            <person name="Jogler M."/>
            <person name="Boedeker C."/>
            <person name="Pinto D."/>
            <person name="Vollmers J."/>
            <person name="Rivas-Marin E."/>
            <person name="Kohn T."/>
            <person name="Peeters S.H."/>
            <person name="Heuer A."/>
            <person name="Rast P."/>
            <person name="Oberbeckmann S."/>
            <person name="Bunk B."/>
            <person name="Jeske O."/>
            <person name="Meyerdierks A."/>
            <person name="Storesund J.E."/>
            <person name="Kallscheuer N."/>
            <person name="Luecker S."/>
            <person name="Lage O.M."/>
            <person name="Pohl T."/>
            <person name="Merkel B.J."/>
            <person name="Hornburger P."/>
            <person name="Mueller R.-W."/>
            <person name="Bruemmer F."/>
            <person name="Labrenz M."/>
            <person name="Spormann A.M."/>
            <person name="Op den Camp H."/>
            <person name="Overmann J."/>
            <person name="Amann R."/>
            <person name="Jetten M.S.M."/>
            <person name="Mascher T."/>
            <person name="Medema M.H."/>
            <person name="Devos D.P."/>
            <person name="Kaster A.-K."/>
            <person name="Ovreas L."/>
            <person name="Rohde M."/>
            <person name="Galperin M.Y."/>
            <person name="Jogler C."/>
        </authorList>
    </citation>
    <scope>NUCLEOTIDE SEQUENCE [LARGE SCALE GENOMIC DNA]</scope>
    <source>
        <strain evidence="3 4">Pla163</strain>
    </source>
</reference>
<dbReference type="AlphaFoldDB" id="A0A518CZY6"/>
<dbReference type="PANTHER" id="PTHR32060:SF30">
    <property type="entry name" value="CARBOXY-TERMINAL PROCESSING PROTEASE CTPA"/>
    <property type="match status" value="1"/>
</dbReference>
<dbReference type="RefSeq" id="WP_145186942.1">
    <property type="nucleotide sequence ID" value="NZ_CP036290.1"/>
</dbReference>
<evidence type="ECO:0000256" key="1">
    <source>
        <dbReference type="SAM" id="SignalP"/>
    </source>
</evidence>
<dbReference type="GO" id="GO:0007165">
    <property type="term" value="P:signal transduction"/>
    <property type="evidence" value="ECO:0007669"/>
    <property type="project" value="TreeGrafter"/>
</dbReference>
<dbReference type="GO" id="GO:0006508">
    <property type="term" value="P:proteolysis"/>
    <property type="evidence" value="ECO:0007669"/>
    <property type="project" value="InterPro"/>
</dbReference>
<evidence type="ECO:0000259" key="2">
    <source>
        <dbReference type="SMART" id="SM00245"/>
    </source>
</evidence>
<dbReference type="InterPro" id="IPR029045">
    <property type="entry name" value="ClpP/crotonase-like_dom_sf"/>
</dbReference>
<proteinExistence type="predicted"/>
<sequence length="469" mass="50432" precursor="true">MLRPLAATKPVAALLALSVGLLAPSTIVGGERAGPDNPIEARTASALSDSVQDVDYAADVEFALDALEERCGHFFDAKDIDWKKVRKQFTKEVRDVATHQEHLVLLVRLLARLEDGHAQVRPLPAGEDVRWPDEPERVGPGMFWCQVGKKIYVKNAWGTAAALGIHSGWEVKKVGKQKVLDWLDERVAELSDRSSFSTDHQAFFYACHWGLALPVGTRLDLELKTDEGKTKRRTLVYEKGNPVPSGPAFAPPGLPSTGLANAGDLYYGLLEYEGVAGGLGYVHVRRCPSDLPEQMDAALATLSGAAGIVLDFRGNSGGGFDHEGLMGRFVPAGETLDFVKSYSSAGAHPFGGPVVVIVDATVRSAGETASGMFKEDGRAYMIGESNTAGMSSSKTTIELPSGLFSLYVSVASNMGRFNEGKGLEGIGAVPHEIVEFDPEDLFAERDTLILRALELLADGDLEGVPYRPH</sequence>
<keyword evidence="1" id="KW-0732">Signal</keyword>
<feature type="signal peptide" evidence="1">
    <location>
        <begin position="1"/>
        <end position="23"/>
    </location>
</feature>
<feature type="domain" description="Tail specific protease" evidence="2">
    <location>
        <begin position="251"/>
        <end position="435"/>
    </location>
</feature>
<dbReference type="SMART" id="SM00245">
    <property type="entry name" value="TSPc"/>
    <property type="match status" value="1"/>
</dbReference>
<name>A0A518CZY6_9BACT</name>
<dbReference type="SUPFAM" id="SSF52096">
    <property type="entry name" value="ClpP/crotonase"/>
    <property type="match status" value="1"/>
</dbReference>
<accession>A0A518CZY6</accession>
<dbReference type="InterPro" id="IPR005151">
    <property type="entry name" value="Tail-specific_protease"/>
</dbReference>
<dbReference type="EMBL" id="CP036290">
    <property type="protein sequence ID" value="QDU84782.1"/>
    <property type="molecule type" value="Genomic_DNA"/>
</dbReference>
<protein>
    <submittedName>
        <fullName evidence="3">Peptidase family S41</fullName>
    </submittedName>
</protein>
<dbReference type="Pfam" id="PF03572">
    <property type="entry name" value="Peptidase_S41"/>
    <property type="match status" value="1"/>
</dbReference>
<evidence type="ECO:0000313" key="4">
    <source>
        <dbReference type="Proteomes" id="UP000319342"/>
    </source>
</evidence>
<organism evidence="3 4">
    <name type="scientific">Rohdeia mirabilis</name>
    <dbReference type="NCBI Taxonomy" id="2528008"/>
    <lineage>
        <taxon>Bacteria</taxon>
        <taxon>Pseudomonadati</taxon>
        <taxon>Planctomycetota</taxon>
        <taxon>Planctomycetia</taxon>
        <taxon>Planctomycetia incertae sedis</taxon>
        <taxon>Rohdeia</taxon>
    </lineage>
</organism>
<evidence type="ECO:0000313" key="3">
    <source>
        <dbReference type="EMBL" id="QDU84782.1"/>
    </source>
</evidence>
<dbReference type="OrthoDB" id="272480at2"/>
<keyword evidence="4" id="KW-1185">Reference proteome</keyword>
<dbReference type="Gene3D" id="3.30.750.44">
    <property type="match status" value="1"/>
</dbReference>
<dbReference type="Proteomes" id="UP000319342">
    <property type="component" value="Chromosome"/>
</dbReference>
<gene>
    <name evidence="3" type="ORF">Pla163_18960</name>
</gene>